<evidence type="ECO:0000313" key="1">
    <source>
        <dbReference type="EMBL" id="KKL04931.1"/>
    </source>
</evidence>
<proteinExistence type="predicted"/>
<dbReference type="EMBL" id="LAZR01044329">
    <property type="protein sequence ID" value="KKL04931.1"/>
    <property type="molecule type" value="Genomic_DNA"/>
</dbReference>
<comment type="caution">
    <text evidence="1">The sequence shown here is derived from an EMBL/GenBank/DDBJ whole genome shotgun (WGS) entry which is preliminary data.</text>
</comment>
<dbReference type="AlphaFoldDB" id="A0A0F9CGW9"/>
<reference evidence="1" key="1">
    <citation type="journal article" date="2015" name="Nature">
        <title>Complex archaea that bridge the gap between prokaryotes and eukaryotes.</title>
        <authorList>
            <person name="Spang A."/>
            <person name="Saw J.H."/>
            <person name="Jorgensen S.L."/>
            <person name="Zaremba-Niedzwiedzka K."/>
            <person name="Martijn J."/>
            <person name="Lind A.E."/>
            <person name="van Eijk R."/>
            <person name="Schleper C."/>
            <person name="Guy L."/>
            <person name="Ettema T.J."/>
        </authorList>
    </citation>
    <scope>NUCLEOTIDE SEQUENCE</scope>
</reference>
<sequence length="200" mass="21498">MTLIIQDDQAAAAFLKCPGYQIPGSFPGKSSHHQLDGVLVKTAQGHPLPKRCDLTIDACLAESFKKGLCENLLMKPFATGYLWGQNPWMFAPIPLLNLLHNFIHGLSGQSPVTPRTVLMAEFAVEKSQKMIDFREGGDGGASAPVADPLLDGHGCGEAQNCVHIRSLQDFHILPNIGSESLQIAALTLGKQNVVGKGRFA</sequence>
<organism evidence="1">
    <name type="scientific">marine sediment metagenome</name>
    <dbReference type="NCBI Taxonomy" id="412755"/>
    <lineage>
        <taxon>unclassified sequences</taxon>
        <taxon>metagenomes</taxon>
        <taxon>ecological metagenomes</taxon>
    </lineage>
</organism>
<name>A0A0F9CGW9_9ZZZZ</name>
<protein>
    <submittedName>
        <fullName evidence="1">Uncharacterized protein</fullName>
    </submittedName>
</protein>
<gene>
    <name evidence="1" type="ORF">LCGC14_2611110</name>
</gene>
<accession>A0A0F9CGW9</accession>